<dbReference type="Pfam" id="PF02463">
    <property type="entry name" value="SMC_N"/>
    <property type="match status" value="1"/>
</dbReference>
<dbReference type="PANTHER" id="PTHR11059:SF0">
    <property type="entry name" value="DNA REPAIR PROTEIN RECN"/>
    <property type="match status" value="1"/>
</dbReference>
<evidence type="ECO:0000256" key="1">
    <source>
        <dbReference type="ARBA" id="ARBA00003618"/>
    </source>
</evidence>
<evidence type="ECO:0000259" key="11">
    <source>
        <dbReference type="SMART" id="SM00382"/>
    </source>
</evidence>
<gene>
    <name evidence="12" type="ORF">SAMN04488516_10450</name>
</gene>
<keyword evidence="4" id="KW-0547">Nucleotide-binding</keyword>
<reference evidence="12 13" key="1">
    <citation type="submission" date="2016-10" db="EMBL/GenBank/DDBJ databases">
        <authorList>
            <person name="de Groot N.N."/>
        </authorList>
    </citation>
    <scope>NUCLEOTIDE SEQUENCE [LARGE SCALE GENOMIC DNA]</scope>
    <source>
        <strain evidence="12 13">DSM 15269</strain>
    </source>
</reference>
<dbReference type="CDD" id="cd03241">
    <property type="entry name" value="ABC_RecN"/>
    <property type="match status" value="1"/>
</dbReference>
<feature type="coiled-coil region" evidence="10">
    <location>
        <begin position="134"/>
        <end position="175"/>
    </location>
</feature>
<evidence type="ECO:0000256" key="7">
    <source>
        <dbReference type="ARBA" id="ARBA00023204"/>
    </source>
</evidence>
<dbReference type="InterPro" id="IPR027417">
    <property type="entry name" value="P-loop_NTPase"/>
</dbReference>
<dbReference type="Gene3D" id="3.40.50.300">
    <property type="entry name" value="P-loop containing nucleotide triphosphate hydrolases"/>
    <property type="match status" value="2"/>
</dbReference>
<keyword evidence="7 9" id="KW-0234">DNA repair</keyword>
<evidence type="ECO:0000313" key="12">
    <source>
        <dbReference type="EMBL" id="SDN65820.1"/>
    </source>
</evidence>
<evidence type="ECO:0000313" key="13">
    <source>
        <dbReference type="Proteomes" id="UP000199602"/>
    </source>
</evidence>
<dbReference type="SUPFAM" id="SSF52540">
    <property type="entry name" value="P-loop containing nucleoside triphosphate hydrolases"/>
    <property type="match status" value="2"/>
</dbReference>
<dbReference type="STRING" id="206665.SAMN04488516_10450"/>
<evidence type="ECO:0000256" key="3">
    <source>
        <dbReference type="ARBA" id="ARBA00021315"/>
    </source>
</evidence>
<keyword evidence="6" id="KW-0067">ATP-binding</keyword>
<dbReference type="PIRSF" id="PIRSF003128">
    <property type="entry name" value="RecN"/>
    <property type="match status" value="1"/>
</dbReference>
<evidence type="ECO:0000256" key="4">
    <source>
        <dbReference type="ARBA" id="ARBA00022741"/>
    </source>
</evidence>
<dbReference type="InterPro" id="IPR003593">
    <property type="entry name" value="AAA+_ATPase"/>
</dbReference>
<dbReference type="GO" id="GO:0006310">
    <property type="term" value="P:DNA recombination"/>
    <property type="evidence" value="ECO:0007669"/>
    <property type="project" value="InterPro"/>
</dbReference>
<organism evidence="12 13">
    <name type="scientific">Desulfonauticus submarinus</name>
    <dbReference type="NCBI Taxonomy" id="206665"/>
    <lineage>
        <taxon>Bacteria</taxon>
        <taxon>Pseudomonadati</taxon>
        <taxon>Thermodesulfobacteriota</taxon>
        <taxon>Desulfovibrionia</taxon>
        <taxon>Desulfovibrionales</taxon>
        <taxon>Desulfonauticaceae</taxon>
        <taxon>Desulfonauticus</taxon>
    </lineage>
</organism>
<name>A0A1H0D6L3_9BACT</name>
<protein>
    <recommendedName>
        <fullName evidence="3 9">DNA repair protein RecN</fullName>
    </recommendedName>
    <alternativeName>
        <fullName evidence="8 9">Recombination protein N</fullName>
    </alternativeName>
</protein>
<evidence type="ECO:0000256" key="6">
    <source>
        <dbReference type="ARBA" id="ARBA00022840"/>
    </source>
</evidence>
<dbReference type="InterPro" id="IPR003395">
    <property type="entry name" value="RecF/RecN/SMC_N"/>
</dbReference>
<dbReference type="GO" id="GO:0005524">
    <property type="term" value="F:ATP binding"/>
    <property type="evidence" value="ECO:0007669"/>
    <property type="project" value="UniProtKB-KW"/>
</dbReference>
<sequence>MLEYLRIKNFSLLADQEMELSSGLNVFTGETGAGKSLLLKALTSLLGGSGQKITLRDETKKGIIEGVFIESDNEWIIRREVLSKRSRFFINDILASSAKVRELGDRLLLYVSQHGHKRLLNPKLATVLVDAFLLEDLKVKKEELCKKIDTLLKEKLKLEQKISELKEKKDFLAFQQKEIEKVNPKPGEEEELLGKVSKIKEEQKRYEKVEQLLALFNTRHFMEDFRELLDALGELAEDKDFLSYYEQAQDFFYLLQELEGKLGKYEFQPTYELDRLESRLYALANLKRKFNKSLEEIIRLKEEIEENLSFLDASKLELSKILKKEIKLKKELELVLQDLNKLREDKSRELAIKLKEELKSLGFSQGLEIYFQPYDFLLYDELKERRFKLLWQPNPGVNLEPLNKIASGGELSRFLLALMTLQGADRDTIIFDEIDTGIGGLTLLKVGEKIKQLAEKQQILLITHWPQLAVLADKHFRVEKKSKAKETIIVCKELKSKAERQQELSRMAGGGTQGDVLAQSLLSSV</sequence>
<dbReference type="OrthoDB" id="9806954at2"/>
<proteinExistence type="inferred from homology"/>
<dbReference type="GO" id="GO:0043590">
    <property type="term" value="C:bacterial nucleoid"/>
    <property type="evidence" value="ECO:0007669"/>
    <property type="project" value="TreeGrafter"/>
</dbReference>
<dbReference type="SMART" id="SM00382">
    <property type="entry name" value="AAA"/>
    <property type="match status" value="1"/>
</dbReference>
<dbReference type="PANTHER" id="PTHR11059">
    <property type="entry name" value="DNA REPAIR PROTEIN RECN"/>
    <property type="match status" value="1"/>
</dbReference>
<keyword evidence="10" id="KW-0175">Coiled coil</keyword>
<evidence type="ECO:0000256" key="8">
    <source>
        <dbReference type="ARBA" id="ARBA00033408"/>
    </source>
</evidence>
<comment type="function">
    <text evidence="1 9">May be involved in recombinational repair of damaged DNA.</text>
</comment>
<evidence type="ECO:0000256" key="5">
    <source>
        <dbReference type="ARBA" id="ARBA00022763"/>
    </source>
</evidence>
<dbReference type="AlphaFoldDB" id="A0A1H0D6L3"/>
<dbReference type="InterPro" id="IPR004604">
    <property type="entry name" value="DNA_recomb/repair_RecN"/>
</dbReference>
<dbReference type="EMBL" id="FNIN01000004">
    <property type="protein sequence ID" value="SDN65820.1"/>
    <property type="molecule type" value="Genomic_DNA"/>
</dbReference>
<keyword evidence="13" id="KW-1185">Reference proteome</keyword>
<dbReference type="GO" id="GO:0009432">
    <property type="term" value="P:SOS response"/>
    <property type="evidence" value="ECO:0007669"/>
    <property type="project" value="TreeGrafter"/>
</dbReference>
<comment type="similarity">
    <text evidence="2 9">Belongs to the RecN family.</text>
</comment>
<feature type="domain" description="AAA+ ATPase" evidence="11">
    <location>
        <begin position="21"/>
        <end position="482"/>
    </location>
</feature>
<keyword evidence="5 9" id="KW-0227">DNA damage</keyword>
<dbReference type="GO" id="GO:0006281">
    <property type="term" value="P:DNA repair"/>
    <property type="evidence" value="ECO:0007669"/>
    <property type="project" value="UniProtKB-KW"/>
</dbReference>
<evidence type="ECO:0000256" key="10">
    <source>
        <dbReference type="SAM" id="Coils"/>
    </source>
</evidence>
<accession>A0A1H0D6L3</accession>
<dbReference type="Proteomes" id="UP000199602">
    <property type="component" value="Unassembled WGS sequence"/>
</dbReference>
<evidence type="ECO:0000256" key="9">
    <source>
        <dbReference type="PIRNR" id="PIRNR003128"/>
    </source>
</evidence>
<feature type="coiled-coil region" evidence="10">
    <location>
        <begin position="283"/>
        <end position="356"/>
    </location>
</feature>
<dbReference type="RefSeq" id="WP_092064729.1">
    <property type="nucleotide sequence ID" value="NZ_FNIN01000004.1"/>
</dbReference>
<evidence type="ECO:0000256" key="2">
    <source>
        <dbReference type="ARBA" id="ARBA00009441"/>
    </source>
</evidence>